<evidence type="ECO:0000256" key="1">
    <source>
        <dbReference type="ARBA" id="ARBA00007287"/>
    </source>
</evidence>
<sequence length="363" mass="41878">MQSSISIKLYYYIFNIPAMPARSDGSGHSDIISVLQDMGLTENESRVYILLLEHGSMTAQDILNYLPLRQPQLYDVTAGLERKGFINILLGRPKKYEAIDPEAVVEAREQILNRNREYFLNWANIAIQNRHEKTALINAKNIKSVINNSIELINNANETLEIETTWELYTYIRDPIIRKLKGGCRIEIMFFGNDIKTEMIKNEFSGMEIDVKYIMPGQFFAVISDETNSVFMPRGVAMNINMERYGYIIKDRDMSWFITHNFFTGWYRAMEILKMPLIRPYKYSSQRILIGDLKGLNGININGVLDGSFRLTGKRFHEQGSITGINLDSDVINFVFETKNGKFTVGGYDSQLEDVIMRYFNIN</sequence>
<dbReference type="InterPro" id="IPR002831">
    <property type="entry name" value="Tscrpt_reg_TrmB_N"/>
</dbReference>
<dbReference type="InterPro" id="IPR036390">
    <property type="entry name" value="WH_DNA-bd_sf"/>
</dbReference>
<feature type="domain" description="Transcription regulator TrmB C-terminal" evidence="3">
    <location>
        <begin position="136"/>
        <end position="362"/>
    </location>
</feature>
<proteinExistence type="inferred from homology"/>
<dbReference type="STRING" id="263820.PTO0576"/>
<evidence type="ECO:0000259" key="3">
    <source>
        <dbReference type="Pfam" id="PF11495"/>
    </source>
</evidence>
<dbReference type="CDD" id="cd09124">
    <property type="entry name" value="PLDc_like_TrmB_middle"/>
    <property type="match status" value="1"/>
</dbReference>
<dbReference type="Pfam" id="PF11495">
    <property type="entry name" value="Regulator_TrmB"/>
    <property type="match status" value="1"/>
</dbReference>
<dbReference type="SUPFAM" id="SSF159071">
    <property type="entry name" value="TrmB C-terminal domain-like"/>
    <property type="match status" value="1"/>
</dbReference>
<dbReference type="InterPro" id="IPR021586">
    <property type="entry name" value="Tscrpt_reg_TrmB_C"/>
</dbReference>
<evidence type="ECO:0000313" key="4">
    <source>
        <dbReference type="EMBL" id="AAT43161.1"/>
    </source>
</evidence>
<dbReference type="PaxDb" id="263820-PTO0576"/>
<reference evidence="4 5" key="1">
    <citation type="journal article" date="2004" name="Proc. Natl. Acad. Sci. U.S.A.">
        <title>Genome sequence of Picrophilus torridus and its implications for life around pH 0.</title>
        <authorList>
            <person name="Futterer O."/>
            <person name="Angelov A."/>
            <person name="Liesegang H."/>
            <person name="Gottschalk G."/>
            <person name="Schleper C."/>
            <person name="Schepers B."/>
            <person name="Dock C."/>
            <person name="Antranikian G."/>
            <person name="Liebl W."/>
        </authorList>
    </citation>
    <scope>NUCLEOTIDE SEQUENCE [LARGE SCALE GENOMIC DNA]</scope>
    <source>
        <strain evidence="5">ATCC 700027 / DSM 9790 / JCM 10055 / NBRC 100828</strain>
    </source>
</reference>
<dbReference type="Gene3D" id="1.10.10.10">
    <property type="entry name" value="Winged helix-like DNA-binding domain superfamily/Winged helix DNA-binding domain"/>
    <property type="match status" value="1"/>
</dbReference>
<feature type="domain" description="Transcription regulator TrmB N-terminal" evidence="2">
    <location>
        <begin position="35"/>
        <end position="102"/>
    </location>
</feature>
<organism evidence="4 5">
    <name type="scientific">Picrophilus torridus (strain ATCC 700027 / DSM 9790 / JCM 10055 / NBRC 100828 / KAW 2/3)</name>
    <dbReference type="NCBI Taxonomy" id="1122961"/>
    <lineage>
        <taxon>Archaea</taxon>
        <taxon>Methanobacteriati</taxon>
        <taxon>Thermoplasmatota</taxon>
        <taxon>Thermoplasmata</taxon>
        <taxon>Thermoplasmatales</taxon>
        <taxon>Picrophilaceae</taxon>
        <taxon>Picrophilus</taxon>
    </lineage>
</organism>
<evidence type="ECO:0000313" key="5">
    <source>
        <dbReference type="Proteomes" id="UP000000438"/>
    </source>
</evidence>
<dbReference type="AlphaFoldDB" id="Q6L1J1"/>
<dbReference type="InParanoid" id="Q6L1J1"/>
<dbReference type="PANTHER" id="PTHR34293">
    <property type="entry name" value="HTH-TYPE TRANSCRIPTIONAL REGULATOR TRMBL2"/>
    <property type="match status" value="1"/>
</dbReference>
<dbReference type="PANTHER" id="PTHR34293:SF1">
    <property type="entry name" value="HTH-TYPE TRANSCRIPTIONAL REGULATOR TRMBL2"/>
    <property type="match status" value="1"/>
</dbReference>
<dbReference type="EMBL" id="AE017261">
    <property type="protein sequence ID" value="AAT43161.1"/>
    <property type="molecule type" value="Genomic_DNA"/>
</dbReference>
<dbReference type="Proteomes" id="UP000000438">
    <property type="component" value="Chromosome"/>
</dbReference>
<dbReference type="Pfam" id="PF01978">
    <property type="entry name" value="TrmB"/>
    <property type="match status" value="1"/>
</dbReference>
<dbReference type="InterPro" id="IPR051797">
    <property type="entry name" value="TrmB-like"/>
</dbReference>
<dbReference type="InterPro" id="IPR036388">
    <property type="entry name" value="WH-like_DNA-bd_sf"/>
</dbReference>
<accession>Q6L1J1</accession>
<protein>
    <submittedName>
        <fullName evidence="4">Transcriptional regulator</fullName>
    </submittedName>
</protein>
<dbReference type="SUPFAM" id="SSF46785">
    <property type="entry name" value="Winged helix' DNA-binding domain"/>
    <property type="match status" value="1"/>
</dbReference>
<dbReference type="HOGENOM" id="CLU_062979_1_0_2"/>
<gene>
    <name evidence="4" type="ordered locus">PTO0576</name>
</gene>
<evidence type="ECO:0000259" key="2">
    <source>
        <dbReference type="Pfam" id="PF01978"/>
    </source>
</evidence>
<dbReference type="eggNOG" id="arCOG02038">
    <property type="taxonomic scope" value="Archaea"/>
</dbReference>
<name>Q6L1J1_PICTO</name>
<dbReference type="KEGG" id="pto:PTO0576"/>
<comment type="similarity">
    <text evidence="1">Belongs to the transcriptional regulator TrmB family.</text>
</comment>